<dbReference type="GO" id="GO:0003700">
    <property type="term" value="F:DNA-binding transcription factor activity"/>
    <property type="evidence" value="ECO:0007669"/>
    <property type="project" value="TreeGrafter"/>
</dbReference>
<dbReference type="Pfam" id="PF14246">
    <property type="entry name" value="TetR_C_7"/>
    <property type="match status" value="1"/>
</dbReference>
<evidence type="ECO:0000256" key="3">
    <source>
        <dbReference type="ARBA" id="ARBA00023163"/>
    </source>
</evidence>
<organism evidence="6 8">
    <name type="scientific">Candidatus Chlorohelix allophototropha</name>
    <dbReference type="NCBI Taxonomy" id="3003348"/>
    <lineage>
        <taxon>Bacteria</taxon>
        <taxon>Bacillati</taxon>
        <taxon>Chloroflexota</taxon>
        <taxon>Chloroflexia</taxon>
        <taxon>Candidatus Chloroheliales</taxon>
        <taxon>Candidatus Chloroheliaceae</taxon>
        <taxon>Candidatus Chlorohelix</taxon>
    </lineage>
</organism>
<evidence type="ECO:0000313" key="6">
    <source>
        <dbReference type="EMBL" id="NWJ44349.1"/>
    </source>
</evidence>
<dbReference type="SUPFAM" id="SSF46689">
    <property type="entry name" value="Homeodomain-like"/>
    <property type="match status" value="1"/>
</dbReference>
<name>A0A8T7LY65_9CHLR</name>
<feature type="domain" description="HTH tetR-type" evidence="4">
    <location>
        <begin position="19"/>
        <end position="67"/>
    </location>
</feature>
<feature type="domain" description="Transcriptional regulator TetR C-terminal Proteobacteria type" evidence="5">
    <location>
        <begin position="93"/>
        <end position="169"/>
    </location>
</feature>
<evidence type="ECO:0000313" key="7">
    <source>
        <dbReference type="EMBL" id="WJW66242.1"/>
    </source>
</evidence>
<dbReference type="InterPro" id="IPR009057">
    <property type="entry name" value="Homeodomain-like_sf"/>
</dbReference>
<dbReference type="EMBL" id="JACATZ010000001">
    <property type="protein sequence ID" value="NWJ44349.1"/>
    <property type="molecule type" value="Genomic_DNA"/>
</dbReference>
<dbReference type="GO" id="GO:0000976">
    <property type="term" value="F:transcription cis-regulatory region binding"/>
    <property type="evidence" value="ECO:0007669"/>
    <property type="project" value="TreeGrafter"/>
</dbReference>
<dbReference type="InterPro" id="IPR001647">
    <property type="entry name" value="HTH_TetR"/>
</dbReference>
<evidence type="ECO:0000256" key="1">
    <source>
        <dbReference type="ARBA" id="ARBA00023015"/>
    </source>
</evidence>
<evidence type="ECO:0000256" key="2">
    <source>
        <dbReference type="ARBA" id="ARBA00023125"/>
    </source>
</evidence>
<keyword evidence="1" id="KW-0805">Transcription regulation</keyword>
<sequence>MARPDTNFEEKKAQLARMATTVFAKYGYEGTTNRLIAKEMEQQTGASFTPALIYHYYASKEDLFKAVVNQFPPPQKLSQVIQDNVDAPPEILLRNIGVTYLELFEDPITASLMRMLLTEVQTHPELARIVAERVVPSVVMPLAQYITEQVEQGKFKSANPVTLLFQFFSPLFQRVLLNSLGFFSVFPIQIPAREEYVNSLVDGYLHGVLVEQKGE</sequence>
<dbReference type="PANTHER" id="PTHR30055:SF234">
    <property type="entry name" value="HTH-TYPE TRANSCRIPTIONAL REGULATOR BETI"/>
    <property type="match status" value="1"/>
</dbReference>
<dbReference type="InterPro" id="IPR050109">
    <property type="entry name" value="HTH-type_TetR-like_transc_reg"/>
</dbReference>
<accession>A0A8T7LY65</accession>
<dbReference type="RefSeq" id="WP_341468125.1">
    <property type="nucleotide sequence ID" value="NZ_CP128399.1"/>
</dbReference>
<reference evidence="7" key="2">
    <citation type="journal article" date="2024" name="Nature">
        <title>Anoxygenic phototroph of the Chloroflexota uses a type I reaction centre.</title>
        <authorList>
            <person name="Tsuji J.M."/>
            <person name="Shaw N.A."/>
            <person name="Nagashima S."/>
            <person name="Venkiteswaran J.J."/>
            <person name="Schiff S.L."/>
            <person name="Watanabe T."/>
            <person name="Fukui M."/>
            <person name="Hanada S."/>
            <person name="Tank M."/>
            <person name="Neufeld J.D."/>
        </authorList>
    </citation>
    <scope>NUCLEOTIDE SEQUENCE</scope>
    <source>
        <strain evidence="7">L227-S17</strain>
    </source>
</reference>
<keyword evidence="2" id="KW-0238">DNA-binding</keyword>
<keyword evidence="3" id="KW-0804">Transcription</keyword>
<evidence type="ECO:0000313" key="9">
    <source>
        <dbReference type="Proteomes" id="UP001431572"/>
    </source>
</evidence>
<evidence type="ECO:0000259" key="4">
    <source>
        <dbReference type="Pfam" id="PF00440"/>
    </source>
</evidence>
<dbReference type="InterPro" id="IPR036271">
    <property type="entry name" value="Tet_transcr_reg_TetR-rel_C_sf"/>
</dbReference>
<dbReference type="Gene3D" id="1.10.357.10">
    <property type="entry name" value="Tetracycline Repressor, domain 2"/>
    <property type="match status" value="1"/>
</dbReference>
<dbReference type="Proteomes" id="UP000521676">
    <property type="component" value="Unassembled WGS sequence"/>
</dbReference>
<evidence type="ECO:0000259" key="5">
    <source>
        <dbReference type="Pfam" id="PF14246"/>
    </source>
</evidence>
<reference evidence="6 8" key="1">
    <citation type="submission" date="2020-06" db="EMBL/GenBank/DDBJ databases">
        <title>Anoxygenic phototrophic Chloroflexota member uses a Type I reaction center.</title>
        <authorList>
            <person name="Tsuji J.M."/>
            <person name="Shaw N.A."/>
            <person name="Nagashima S."/>
            <person name="Venkiteswaran J."/>
            <person name="Schiff S.L."/>
            <person name="Hanada S."/>
            <person name="Tank M."/>
            <person name="Neufeld J.D."/>
        </authorList>
    </citation>
    <scope>NUCLEOTIDE SEQUENCE [LARGE SCALE GENOMIC DNA]</scope>
    <source>
        <strain evidence="6">L227-S17</strain>
    </source>
</reference>
<proteinExistence type="predicted"/>
<gene>
    <name evidence="6" type="ORF">HXX08_00575</name>
    <name evidence="7" type="ORF">OZ401_002034</name>
</gene>
<dbReference type="PANTHER" id="PTHR30055">
    <property type="entry name" value="HTH-TYPE TRANSCRIPTIONAL REGULATOR RUTR"/>
    <property type="match status" value="1"/>
</dbReference>
<dbReference type="SUPFAM" id="SSF48498">
    <property type="entry name" value="Tetracyclin repressor-like, C-terminal domain"/>
    <property type="match status" value="1"/>
</dbReference>
<dbReference type="Pfam" id="PF00440">
    <property type="entry name" value="TetR_N"/>
    <property type="match status" value="1"/>
</dbReference>
<keyword evidence="9" id="KW-1185">Reference proteome</keyword>
<dbReference type="Proteomes" id="UP001431572">
    <property type="component" value="Chromosome 1"/>
</dbReference>
<evidence type="ECO:0000313" key="8">
    <source>
        <dbReference type="Proteomes" id="UP000521676"/>
    </source>
</evidence>
<protein>
    <submittedName>
        <fullName evidence="6">TetR/AcrR family transcriptional regulator</fullName>
    </submittedName>
</protein>
<dbReference type="EMBL" id="CP128399">
    <property type="protein sequence ID" value="WJW66242.1"/>
    <property type="molecule type" value="Genomic_DNA"/>
</dbReference>
<dbReference type="InterPro" id="IPR039536">
    <property type="entry name" value="TetR_C_Proteobacteria"/>
</dbReference>
<dbReference type="AlphaFoldDB" id="A0A8T7LY65"/>